<sequence length="191" mass="21088">MPDQAGLLEGSSRCTIFGDRGCHGVIDGALRSRKRRVKEVGATSSQRAHLKAFQYIIDATKYAFYITVETSSIGETHDSPISYLETSPFPRHYVFPGLKSVQPASTPKTSNSRALGCKTRICPCQSGQNNPQKGSERIAMFEVAKNISSVVTEWQHSCTELIRTKFQSFRLRQAGRVESDDIGSLPDLGMN</sequence>
<proteinExistence type="predicted"/>
<keyword evidence="2" id="KW-1185">Reference proteome</keyword>
<dbReference type="EMBL" id="FJUW01000037">
    <property type="protein sequence ID" value="CZT05918.1"/>
    <property type="molecule type" value="Genomic_DNA"/>
</dbReference>
<dbReference type="InParanoid" id="A0A1E1L8E3"/>
<organism evidence="1 2">
    <name type="scientific">Rhynchosporium graminicola</name>
    <dbReference type="NCBI Taxonomy" id="2792576"/>
    <lineage>
        <taxon>Eukaryota</taxon>
        <taxon>Fungi</taxon>
        <taxon>Dikarya</taxon>
        <taxon>Ascomycota</taxon>
        <taxon>Pezizomycotina</taxon>
        <taxon>Leotiomycetes</taxon>
        <taxon>Helotiales</taxon>
        <taxon>Ploettnerulaceae</taxon>
        <taxon>Rhynchosporium</taxon>
    </lineage>
</organism>
<accession>A0A1E1L8E3</accession>
<comment type="caution">
    <text evidence="1">The sequence shown here is derived from an EMBL/GenBank/DDBJ whole genome shotgun (WGS) entry which is preliminary data.</text>
</comment>
<gene>
    <name evidence="1" type="ORF">RCO7_14852</name>
</gene>
<dbReference type="Proteomes" id="UP000178129">
    <property type="component" value="Unassembled WGS sequence"/>
</dbReference>
<dbReference type="AlphaFoldDB" id="A0A1E1L8E3"/>
<protein>
    <submittedName>
        <fullName evidence="1">Uncharacterized protein</fullName>
    </submittedName>
</protein>
<reference evidence="2" key="1">
    <citation type="submission" date="2016-03" db="EMBL/GenBank/DDBJ databases">
        <authorList>
            <person name="Ploux O."/>
        </authorList>
    </citation>
    <scope>NUCLEOTIDE SEQUENCE [LARGE SCALE GENOMIC DNA]</scope>
    <source>
        <strain evidence="2">UK7</strain>
    </source>
</reference>
<evidence type="ECO:0000313" key="2">
    <source>
        <dbReference type="Proteomes" id="UP000178129"/>
    </source>
</evidence>
<evidence type="ECO:0000313" key="1">
    <source>
        <dbReference type="EMBL" id="CZT05918.1"/>
    </source>
</evidence>
<name>A0A1E1L8E3_9HELO</name>